<dbReference type="EMBL" id="SMUV01000056">
    <property type="protein sequence ID" value="TDK50428.1"/>
    <property type="molecule type" value="Genomic_DNA"/>
</dbReference>
<sequence>MARLGNHKHEQFSQLIAAGGKQRESYIACGYSEKNAKSHASHLAARPDVKARIEELQGQALAPVIGNIDLPWLTVPWLAAQYDLIRQKAMAAGDMKTASATVKNVQSLIDLESRLATEKAAPPTPVARIDVNALGGILGKVENIVKASKAPAPGCVELDSTVPAVVKLRAYRAADRAT</sequence>
<name>A0A4R5VDP8_9RHOB</name>
<dbReference type="Proteomes" id="UP000295301">
    <property type="component" value="Unassembled WGS sequence"/>
</dbReference>
<dbReference type="InterPro" id="IPR038713">
    <property type="entry name" value="Terminase_Gp1_N_sf"/>
</dbReference>
<dbReference type="OrthoDB" id="9813753at2"/>
<dbReference type="RefSeq" id="WP_133358896.1">
    <property type="nucleotide sequence ID" value="NZ_SMUV01000056.1"/>
</dbReference>
<evidence type="ECO:0000313" key="1">
    <source>
        <dbReference type="EMBL" id="TDK50428.1"/>
    </source>
</evidence>
<evidence type="ECO:0000313" key="2">
    <source>
        <dbReference type="Proteomes" id="UP000295301"/>
    </source>
</evidence>
<keyword evidence="2" id="KW-1185">Reference proteome</keyword>
<comment type="caution">
    <text evidence="1">The sequence shown here is derived from an EMBL/GenBank/DDBJ whole genome shotgun (WGS) entry which is preliminary data.</text>
</comment>
<accession>A0A4R5VDP8</accession>
<proteinExistence type="predicted"/>
<evidence type="ECO:0008006" key="3">
    <source>
        <dbReference type="Google" id="ProtNLM"/>
    </source>
</evidence>
<dbReference type="Gene3D" id="1.10.10.1400">
    <property type="entry name" value="Terminase, small subunit, N-terminal DNA-binding domain, HTH motif"/>
    <property type="match status" value="1"/>
</dbReference>
<dbReference type="AlphaFoldDB" id="A0A4R5VDP8"/>
<gene>
    <name evidence="1" type="ORF">E1832_06335</name>
</gene>
<organism evidence="1 2">
    <name type="scientific">Antarcticimicrobium luteum</name>
    <dbReference type="NCBI Taxonomy" id="2547397"/>
    <lineage>
        <taxon>Bacteria</taxon>
        <taxon>Pseudomonadati</taxon>
        <taxon>Pseudomonadota</taxon>
        <taxon>Alphaproteobacteria</taxon>
        <taxon>Rhodobacterales</taxon>
        <taxon>Paracoccaceae</taxon>
        <taxon>Antarcticimicrobium</taxon>
    </lineage>
</organism>
<reference evidence="1 2" key="1">
    <citation type="submission" date="2019-03" db="EMBL/GenBank/DDBJ databases">
        <title>Ruegeria lutea sp. nov., a novel strain, isolated from marine sediment, the Masan Bay, South Korea.</title>
        <authorList>
            <person name="Kim J."/>
            <person name="Kim D.-Y."/>
            <person name="Lee S.-S."/>
        </authorList>
    </citation>
    <scope>NUCLEOTIDE SEQUENCE [LARGE SCALE GENOMIC DNA]</scope>
    <source>
        <strain evidence="1 2">318-1</strain>
    </source>
</reference>
<protein>
    <recommendedName>
        <fullName evidence="3">Terminase small subunit</fullName>
    </recommendedName>
</protein>